<organism evidence="2 3">
    <name type="scientific">Sporosarcina highlanderae</name>
    <dbReference type="NCBI Taxonomy" id="3035916"/>
    <lineage>
        <taxon>Bacteria</taxon>
        <taxon>Bacillati</taxon>
        <taxon>Bacillota</taxon>
        <taxon>Bacilli</taxon>
        <taxon>Bacillales</taxon>
        <taxon>Caryophanaceae</taxon>
        <taxon>Sporosarcina</taxon>
    </lineage>
</organism>
<dbReference type="Proteomes" id="UP001175097">
    <property type="component" value="Unassembled WGS sequence"/>
</dbReference>
<keyword evidence="1" id="KW-0472">Membrane</keyword>
<name>A0ABT8JTU1_9BACL</name>
<comment type="caution">
    <text evidence="2">The sequence shown here is derived from an EMBL/GenBank/DDBJ whole genome shotgun (WGS) entry which is preliminary data.</text>
</comment>
<gene>
    <name evidence="2" type="ORF">P5G49_13985</name>
</gene>
<dbReference type="RefSeq" id="WP_301244712.1">
    <property type="nucleotide sequence ID" value="NZ_JAROCC010000012.1"/>
</dbReference>
<feature type="transmembrane region" description="Helical" evidence="1">
    <location>
        <begin position="32"/>
        <end position="59"/>
    </location>
</feature>
<keyword evidence="1" id="KW-1133">Transmembrane helix</keyword>
<keyword evidence="1" id="KW-0812">Transmembrane</keyword>
<evidence type="ECO:0000313" key="2">
    <source>
        <dbReference type="EMBL" id="MDN4608568.1"/>
    </source>
</evidence>
<evidence type="ECO:0000256" key="1">
    <source>
        <dbReference type="SAM" id="Phobius"/>
    </source>
</evidence>
<proteinExistence type="predicted"/>
<dbReference type="EMBL" id="JAROCC010000012">
    <property type="protein sequence ID" value="MDN4608568.1"/>
    <property type="molecule type" value="Genomic_DNA"/>
</dbReference>
<accession>A0ABT8JTU1</accession>
<protein>
    <submittedName>
        <fullName evidence="2">Uncharacterized protein</fullName>
    </submittedName>
</protein>
<evidence type="ECO:0000313" key="3">
    <source>
        <dbReference type="Proteomes" id="UP001175097"/>
    </source>
</evidence>
<sequence length="199" mass="22890">MGSRNNKISFILSTLFALYIVGEVVSHFIFGFSIWLFVNIPLFLISFIGIIVIMIFLIVDFFKKKERKANLVLLLVSFLLIFIMINQPFSPLLRKAEFTFNLENREEVANLIMDGEIQTSNSRGDLIPVPNGYSRSLSDGREVMKVDDKLLFFTRRGLLDSFSGYVYSPNGVEPQDEDVMAKIVKKQKMSKNWYYIACT</sequence>
<keyword evidence="3" id="KW-1185">Reference proteome</keyword>
<reference evidence="2" key="1">
    <citation type="submission" date="2023-03" db="EMBL/GenBank/DDBJ databases">
        <title>MT1 and MT2 Draft Genomes of Novel Species.</title>
        <authorList>
            <person name="Venkateswaran K."/>
        </authorList>
    </citation>
    <scope>NUCLEOTIDE SEQUENCE</scope>
    <source>
        <strain evidence="2">F6_3S_P_2</strain>
    </source>
</reference>
<feature type="transmembrane region" description="Helical" evidence="1">
    <location>
        <begin position="71"/>
        <end position="89"/>
    </location>
</feature>